<proteinExistence type="predicted"/>
<comment type="caution">
    <text evidence="2">The sequence shown here is derived from an EMBL/GenBank/DDBJ whole genome shotgun (WGS) entry which is preliminary data.</text>
</comment>
<dbReference type="Proteomes" id="UP000016426">
    <property type="component" value="Unassembled WGS sequence"/>
</dbReference>
<dbReference type="EMBL" id="AVPH01000146">
    <property type="protein sequence ID" value="ERE11416.1"/>
    <property type="molecule type" value="Genomic_DNA"/>
</dbReference>
<reference evidence="2 3" key="1">
    <citation type="journal article" date="2013" name="Genome Announc.">
        <title>Genome Sequence of the Pigment-Producing Bacterium Pseudogulbenkiania ferrooxidans, Isolated from Loktak Lake.</title>
        <authorList>
            <person name="Puranik S."/>
            <person name="Talkal R."/>
            <person name="Qureshi A."/>
            <person name="Khardenavis A."/>
            <person name="Kapley A."/>
            <person name="Purohit H.J."/>
        </authorList>
    </citation>
    <scope>NUCLEOTIDE SEQUENCE [LARGE SCALE GENOMIC DNA]</scope>
    <source>
        <strain evidence="2 3">EGD-HP2</strain>
    </source>
</reference>
<sequence length="107" mass="11712">MEGGEMGVRLGKTADKSVIAVEGRFDFQQHEAFRACLDEALERGGGLGLEVDLSRVDYLESSALGMLLVMRDRAKALGIDSIALLGCRGFVRQILVVASFDKFFTLR</sequence>
<gene>
    <name evidence="2" type="ORF">O166_04855</name>
</gene>
<dbReference type="Gene3D" id="3.30.750.24">
    <property type="entry name" value="STAS domain"/>
    <property type="match status" value="1"/>
</dbReference>
<accession>A0ABP2XN99</accession>
<keyword evidence="3" id="KW-1185">Reference proteome</keyword>
<dbReference type="SUPFAM" id="SSF52091">
    <property type="entry name" value="SpoIIaa-like"/>
    <property type="match status" value="1"/>
</dbReference>
<name>A0ABP2XN99_9NEIS</name>
<dbReference type="InterPro" id="IPR036513">
    <property type="entry name" value="STAS_dom_sf"/>
</dbReference>
<evidence type="ECO:0000259" key="1">
    <source>
        <dbReference type="PROSITE" id="PS50801"/>
    </source>
</evidence>
<organism evidence="2 3">
    <name type="scientific">Pseudogulbenkiania ferrooxidans EGD-HP2</name>
    <dbReference type="NCBI Taxonomy" id="1388764"/>
    <lineage>
        <taxon>Bacteria</taxon>
        <taxon>Pseudomonadati</taxon>
        <taxon>Pseudomonadota</taxon>
        <taxon>Betaproteobacteria</taxon>
        <taxon>Neisseriales</taxon>
        <taxon>Chromobacteriaceae</taxon>
        <taxon>Pseudogulbenkiania</taxon>
    </lineage>
</organism>
<evidence type="ECO:0000313" key="3">
    <source>
        <dbReference type="Proteomes" id="UP000016426"/>
    </source>
</evidence>
<evidence type="ECO:0000313" key="2">
    <source>
        <dbReference type="EMBL" id="ERE11416.1"/>
    </source>
</evidence>
<dbReference type="InterPro" id="IPR002645">
    <property type="entry name" value="STAS_dom"/>
</dbReference>
<dbReference type="Pfam" id="PF01740">
    <property type="entry name" value="STAS"/>
    <property type="match status" value="1"/>
</dbReference>
<dbReference type="PROSITE" id="PS50801">
    <property type="entry name" value="STAS"/>
    <property type="match status" value="1"/>
</dbReference>
<protein>
    <recommendedName>
        <fullName evidence="1">STAS domain-containing protein</fullName>
    </recommendedName>
</protein>
<feature type="domain" description="STAS" evidence="1">
    <location>
        <begin position="18"/>
        <end position="107"/>
    </location>
</feature>
<dbReference type="CDD" id="cd07043">
    <property type="entry name" value="STAS_anti-anti-sigma_factors"/>
    <property type="match status" value="1"/>
</dbReference>